<organism evidence="1 2">
    <name type="scientific">Comamonas testosteroni</name>
    <name type="common">Pseudomonas testosteroni</name>
    <dbReference type="NCBI Taxonomy" id="285"/>
    <lineage>
        <taxon>Bacteria</taxon>
        <taxon>Pseudomonadati</taxon>
        <taxon>Pseudomonadota</taxon>
        <taxon>Betaproteobacteria</taxon>
        <taxon>Burkholderiales</taxon>
        <taxon>Comamonadaceae</taxon>
        <taxon>Comamonas</taxon>
    </lineage>
</organism>
<dbReference type="EMBL" id="QURR01000001">
    <property type="protein sequence ID" value="RGE47096.1"/>
    <property type="molecule type" value="Genomic_DNA"/>
</dbReference>
<dbReference type="OrthoDB" id="8795438at2"/>
<dbReference type="Proteomes" id="UP000261948">
    <property type="component" value="Unassembled WGS sequence"/>
</dbReference>
<gene>
    <name evidence="1" type="ORF">DZC30_01510</name>
</gene>
<dbReference type="AlphaFoldDB" id="A0A373FSH0"/>
<evidence type="ECO:0000313" key="1">
    <source>
        <dbReference type="EMBL" id="RGE47096.1"/>
    </source>
</evidence>
<keyword evidence="2" id="KW-1185">Reference proteome</keyword>
<protein>
    <submittedName>
        <fullName evidence="1">Uncharacterized protein</fullName>
    </submittedName>
</protein>
<reference evidence="1 2" key="1">
    <citation type="submission" date="2018-08" db="EMBL/GenBank/DDBJ databases">
        <title>Comamonas testosteroni strain SWCO2.</title>
        <authorList>
            <person name="Jiang N."/>
            <person name="Zhang X.Z."/>
        </authorList>
    </citation>
    <scope>NUCLEOTIDE SEQUENCE [LARGE SCALE GENOMIC DNA]</scope>
    <source>
        <strain evidence="1 2">SWCO2</strain>
    </source>
</reference>
<proteinExistence type="predicted"/>
<sequence>MSLEASERRSLDQELPQPKGLDVKLWEAATPEQKQVLAKIARQRDRLKAKNAAQAQAQALRQTKGEQQVLADDPLPLRLMAFVRLHPVATAAAGALLMVLGPRKLMRWGGVAIPWIVKFQQQRNR</sequence>
<accession>A0A373FSH0</accession>
<name>A0A373FSH0_COMTE</name>
<comment type="caution">
    <text evidence="1">The sequence shown here is derived from an EMBL/GenBank/DDBJ whole genome shotgun (WGS) entry which is preliminary data.</text>
</comment>
<evidence type="ECO:0000313" key="2">
    <source>
        <dbReference type="Proteomes" id="UP000261948"/>
    </source>
</evidence>